<proteinExistence type="predicted"/>
<evidence type="ECO:0000313" key="2">
    <source>
        <dbReference type="Proteomes" id="UP001240171"/>
    </source>
</evidence>
<organism evidence="1 2">
    <name type="scientific">Paenibacillus lacisoli</name>
    <dbReference type="NCBI Taxonomy" id="3064525"/>
    <lineage>
        <taxon>Bacteria</taxon>
        <taxon>Bacillati</taxon>
        <taxon>Bacillota</taxon>
        <taxon>Bacilli</taxon>
        <taxon>Bacillales</taxon>
        <taxon>Paenibacillaceae</taxon>
        <taxon>Paenibacillus</taxon>
    </lineage>
</organism>
<accession>A0ABT9CB23</accession>
<name>A0ABT9CB23_9BACL</name>
<protein>
    <submittedName>
        <fullName evidence="1">Uncharacterized protein</fullName>
    </submittedName>
</protein>
<dbReference type="Proteomes" id="UP001240171">
    <property type="component" value="Unassembled WGS sequence"/>
</dbReference>
<keyword evidence="2" id="KW-1185">Reference proteome</keyword>
<evidence type="ECO:0000313" key="1">
    <source>
        <dbReference type="EMBL" id="MDO7906442.1"/>
    </source>
</evidence>
<dbReference type="EMBL" id="JAUQTB010000003">
    <property type="protein sequence ID" value="MDO7906442.1"/>
    <property type="molecule type" value="Genomic_DNA"/>
</dbReference>
<comment type="caution">
    <text evidence="1">The sequence shown here is derived from an EMBL/GenBank/DDBJ whole genome shotgun (WGS) entry which is preliminary data.</text>
</comment>
<reference evidence="1 2" key="1">
    <citation type="submission" date="2023-07" db="EMBL/GenBank/DDBJ databases">
        <title>Paenibacillus sp. JX-17 nov. isolated from soil.</title>
        <authorList>
            <person name="Wan Y."/>
            <person name="Liu B."/>
        </authorList>
    </citation>
    <scope>NUCLEOTIDE SEQUENCE [LARGE SCALE GENOMIC DNA]</scope>
    <source>
        <strain evidence="1 2">JX-17</strain>
    </source>
</reference>
<sequence>MMAHHETLLIKHAVTGRMLADSRQDQGWQYLFRKNGTAFEITVSGLGTAVAGDIVRWKAELNVFRFVQTEGSPIIKHWYYIDPEQVMHDPAQDVLSLTAVSEIEYNPADYWAD</sequence>
<gene>
    <name evidence="1" type="ORF">Q5741_08430</name>
</gene>